<dbReference type="InterPro" id="IPR002192">
    <property type="entry name" value="PPDK_AMP/ATP-bd"/>
</dbReference>
<dbReference type="InterPro" id="IPR036637">
    <property type="entry name" value="Phosphohistidine_dom_sf"/>
</dbReference>
<evidence type="ECO:0000313" key="18">
    <source>
        <dbReference type="Proteomes" id="UP000298602"/>
    </source>
</evidence>
<dbReference type="Gene3D" id="3.50.30.10">
    <property type="entry name" value="Phosphohistidine domain"/>
    <property type="match status" value="1"/>
</dbReference>
<comment type="similarity">
    <text evidence="4">Belongs to the PEP-utilizing enzyme family.</text>
</comment>
<keyword evidence="17" id="KW-0670">Pyruvate</keyword>
<reference evidence="17 18" key="2">
    <citation type="submission" date="2019-05" db="EMBL/GenBank/DDBJ databases">
        <authorList>
            <person name="Suflita J.M."/>
            <person name="Marks C.R."/>
        </authorList>
    </citation>
    <scope>NUCLEOTIDE SEQUENCE [LARGE SCALE GENOMIC DNA]</scope>
    <source>
        <strain evidence="17 18">ALDC</strain>
    </source>
</reference>
<comment type="catalytic activity">
    <reaction evidence="14">
        <text>pyruvate + ATP + H2O = phosphoenolpyruvate + AMP + phosphate + 2 H(+)</text>
        <dbReference type="Rhea" id="RHEA:11364"/>
        <dbReference type="ChEBI" id="CHEBI:15361"/>
        <dbReference type="ChEBI" id="CHEBI:15377"/>
        <dbReference type="ChEBI" id="CHEBI:15378"/>
        <dbReference type="ChEBI" id="CHEBI:30616"/>
        <dbReference type="ChEBI" id="CHEBI:43474"/>
        <dbReference type="ChEBI" id="CHEBI:58702"/>
        <dbReference type="ChEBI" id="CHEBI:456215"/>
        <dbReference type="EC" id="2.7.9.2"/>
    </reaction>
</comment>
<evidence type="ECO:0000256" key="9">
    <source>
        <dbReference type="ARBA" id="ARBA00022741"/>
    </source>
</evidence>
<dbReference type="InterPro" id="IPR006319">
    <property type="entry name" value="PEP_synth"/>
</dbReference>
<dbReference type="InterPro" id="IPR008279">
    <property type="entry name" value="PEP-util_enz_mobile_dom"/>
</dbReference>
<dbReference type="InterPro" id="IPR013815">
    <property type="entry name" value="ATP_grasp_subdomain_1"/>
</dbReference>
<dbReference type="GO" id="GO:0005524">
    <property type="term" value="F:ATP binding"/>
    <property type="evidence" value="ECO:0007669"/>
    <property type="project" value="UniProtKB-KW"/>
</dbReference>
<evidence type="ECO:0000256" key="2">
    <source>
        <dbReference type="ARBA" id="ARBA00002988"/>
    </source>
</evidence>
<dbReference type="GO" id="GO:0006094">
    <property type="term" value="P:gluconeogenesis"/>
    <property type="evidence" value="ECO:0007669"/>
    <property type="project" value="UniProtKB-UniPathway"/>
</dbReference>
<dbReference type="GO" id="GO:0046872">
    <property type="term" value="F:metal ion binding"/>
    <property type="evidence" value="ECO:0007669"/>
    <property type="project" value="UniProtKB-KW"/>
</dbReference>
<comment type="pathway">
    <text evidence="3">Carbohydrate biosynthesis; gluconeogenesis.</text>
</comment>
<evidence type="ECO:0000256" key="14">
    <source>
        <dbReference type="ARBA" id="ARBA00047700"/>
    </source>
</evidence>
<keyword evidence="18" id="KW-1185">Reference proteome</keyword>
<feature type="domain" description="PEP-utilising enzyme mobile" evidence="15">
    <location>
        <begin position="500"/>
        <end position="570"/>
    </location>
</feature>
<dbReference type="PANTHER" id="PTHR43030:SF1">
    <property type="entry name" value="PHOSPHOENOLPYRUVATE SYNTHASE"/>
    <property type="match status" value="1"/>
</dbReference>
<evidence type="ECO:0000256" key="10">
    <source>
        <dbReference type="ARBA" id="ARBA00022777"/>
    </source>
</evidence>
<sequence length="885" mass="98289">MWKRERAGKLRKALRKWVLGDVGPSTPPPPEELEQLRLAFKARYHHFKLLLNANNRALEVMAEMEEMIRGNRPFGMTFVRSRCTRVSTSVFQIIRHLDALAPGKYTELYDRFRDIQKKINPFIHSSAPATRAAPLVVALEDVGAHAADLVGAKMANLGEVANRLGFRVPRGFVVTARGYQRFLAETGLQAEIDRRLQSADAERLDELYSLSADIQQLIIRSPLPSDLREAIEEQLKLLQNRTAGPVRLALRSSALGEDLPGVSFAGQYRSELNVSADNVLQAYKEVVAGKYGLTAMTYRLHRGIRDEDIAMCVGCLEMVDAVASGVLYTRNPLNLREDELVIHGVWGLPKPVVDGSAVSDLFVVSREPPHRVLRRDIADKSLRFVCDPDEGVCRLDVVGAERSEPCLHEDQAAALARLALRIEAHYGSPQDIEWALDPSGDFVVLQSRPLLPTGMPEEAIRRNASRRDAPVLLEGGSTASAGVATGTAFVVQRDVDALQFPPGGVLVTAQALPRWATLLGRAAAVVSEKGSVAGHLANVAREFGVPALFGVPDACRRLSTGRIVTVDADQRVVYDGRIEMPEISERPQRKLMEGSPVHRALEGAARWIVPLNLLDPDSPDFRPGNCRTFHDITRFCHEKAVFEMFRFGETHHFPERSSKQLVCDVPMQFWVINLDDGFKAETEGKFVSLENIDSIPMRALWEGMVAVPWHGPPPVDTRGFLSVLLEATTNPGLDPALHSPYAIRNYFMISRHFCSLQSRFGFHFSTVEALVSERDSENYVSFQFKGGAANLDRRIIRARLVAGLLEELGFHAEVKEDAAFARLEGHGPSFMVSRLRALGYLIIHTRQLDMVMTDGYSVERYRSQMLDHLRPLVGECLQVAAGDSG</sequence>
<dbReference type="UniPathway" id="UPA00138"/>
<comment type="cofactor">
    <cofactor evidence="1">
        <name>Mg(2+)</name>
        <dbReference type="ChEBI" id="CHEBI:18420"/>
    </cofactor>
</comment>
<evidence type="ECO:0000256" key="8">
    <source>
        <dbReference type="ARBA" id="ARBA00022723"/>
    </source>
</evidence>
<evidence type="ECO:0000259" key="15">
    <source>
        <dbReference type="Pfam" id="PF00391"/>
    </source>
</evidence>
<dbReference type="Gene3D" id="3.30.470.20">
    <property type="entry name" value="ATP-grasp fold, B domain"/>
    <property type="match status" value="1"/>
</dbReference>
<keyword evidence="10 17" id="KW-0418">Kinase</keyword>
<evidence type="ECO:0000256" key="13">
    <source>
        <dbReference type="ARBA" id="ARBA00033470"/>
    </source>
</evidence>
<proteinExistence type="inferred from homology"/>
<evidence type="ECO:0000256" key="12">
    <source>
        <dbReference type="ARBA" id="ARBA00022842"/>
    </source>
</evidence>
<gene>
    <name evidence="17" type="ORF">FDQ92_04550</name>
</gene>
<evidence type="ECO:0000256" key="6">
    <source>
        <dbReference type="ARBA" id="ARBA00021623"/>
    </source>
</evidence>
<evidence type="ECO:0000256" key="3">
    <source>
        <dbReference type="ARBA" id="ARBA00004742"/>
    </source>
</evidence>
<name>A0A4P8L5W9_9BACT</name>
<keyword evidence="8" id="KW-0479">Metal-binding</keyword>
<dbReference type="Proteomes" id="UP000298602">
    <property type="component" value="Chromosome"/>
</dbReference>
<reference evidence="17 18" key="1">
    <citation type="submission" date="2019-05" db="EMBL/GenBank/DDBJ databases">
        <title>The Complete Genome Sequence of the n-alkane-degrading Desulfoglaeba alkanexedens ALDC reveals multiple alkylsuccinate synthase gene clusters.</title>
        <authorList>
            <person name="Callaghan A.V."/>
            <person name="Davidova I.A."/>
            <person name="Duncan K.E."/>
            <person name="Morris B."/>
            <person name="McInerney M.J."/>
        </authorList>
    </citation>
    <scope>NUCLEOTIDE SEQUENCE [LARGE SCALE GENOMIC DNA]</scope>
    <source>
        <strain evidence="17 18">ALDC</strain>
    </source>
</reference>
<dbReference type="EC" id="2.7.9.2" evidence="5"/>
<dbReference type="SUPFAM" id="SSF52009">
    <property type="entry name" value="Phosphohistidine domain"/>
    <property type="match status" value="1"/>
</dbReference>
<keyword evidence="9" id="KW-0547">Nucleotide-binding</keyword>
<evidence type="ECO:0000256" key="7">
    <source>
        <dbReference type="ARBA" id="ARBA00022679"/>
    </source>
</evidence>
<dbReference type="PANTHER" id="PTHR43030">
    <property type="entry name" value="PHOSPHOENOLPYRUVATE SYNTHASE"/>
    <property type="match status" value="1"/>
</dbReference>
<dbReference type="KEGG" id="dax:FDQ92_04550"/>
<evidence type="ECO:0000256" key="1">
    <source>
        <dbReference type="ARBA" id="ARBA00001946"/>
    </source>
</evidence>
<dbReference type="Gene3D" id="3.30.1490.20">
    <property type="entry name" value="ATP-grasp fold, A domain"/>
    <property type="match status" value="1"/>
</dbReference>
<dbReference type="Pfam" id="PF01326">
    <property type="entry name" value="PPDK_N"/>
    <property type="match status" value="1"/>
</dbReference>
<dbReference type="AlphaFoldDB" id="A0A4P8L5W9"/>
<dbReference type="SUPFAM" id="SSF56059">
    <property type="entry name" value="Glutathione synthetase ATP-binding domain-like"/>
    <property type="match status" value="1"/>
</dbReference>
<evidence type="ECO:0000259" key="16">
    <source>
        <dbReference type="Pfam" id="PF01326"/>
    </source>
</evidence>
<dbReference type="EMBL" id="CP040098">
    <property type="protein sequence ID" value="QCQ23446.1"/>
    <property type="molecule type" value="Genomic_DNA"/>
</dbReference>
<evidence type="ECO:0000256" key="5">
    <source>
        <dbReference type="ARBA" id="ARBA00011996"/>
    </source>
</evidence>
<keyword evidence="11" id="KW-0067">ATP-binding</keyword>
<comment type="function">
    <text evidence="2">Catalyzes the phosphorylation of pyruvate to phosphoenolpyruvate.</text>
</comment>
<dbReference type="OrthoDB" id="9760711at2"/>
<protein>
    <recommendedName>
        <fullName evidence="6">Phosphoenolpyruvate synthase</fullName>
        <ecNumber evidence="5">2.7.9.2</ecNumber>
    </recommendedName>
    <alternativeName>
        <fullName evidence="13">Pyruvate, water dikinase</fullName>
    </alternativeName>
</protein>
<accession>A0A4P8L5W9</accession>
<organism evidence="17 18">
    <name type="scientific">Desulfoglaeba alkanexedens ALDC</name>
    <dbReference type="NCBI Taxonomy" id="980445"/>
    <lineage>
        <taxon>Bacteria</taxon>
        <taxon>Pseudomonadati</taxon>
        <taxon>Thermodesulfobacteriota</taxon>
        <taxon>Syntrophobacteria</taxon>
        <taxon>Syntrophobacterales</taxon>
        <taxon>Syntrophobacteraceae</taxon>
        <taxon>Desulfoglaeba</taxon>
    </lineage>
</organism>
<evidence type="ECO:0000313" key="17">
    <source>
        <dbReference type="EMBL" id="QCQ23446.1"/>
    </source>
</evidence>
<keyword evidence="7" id="KW-0808">Transferase</keyword>
<keyword evidence="12" id="KW-0460">Magnesium</keyword>
<evidence type="ECO:0000256" key="4">
    <source>
        <dbReference type="ARBA" id="ARBA00007837"/>
    </source>
</evidence>
<feature type="domain" description="Pyruvate phosphate dikinase AMP/ATP-binding" evidence="16">
    <location>
        <begin position="148"/>
        <end position="452"/>
    </location>
</feature>
<dbReference type="GO" id="GO:0008986">
    <property type="term" value="F:pyruvate, water dikinase activity"/>
    <property type="evidence" value="ECO:0007669"/>
    <property type="project" value="UniProtKB-EC"/>
</dbReference>
<dbReference type="Pfam" id="PF00391">
    <property type="entry name" value="PEP-utilizers"/>
    <property type="match status" value="1"/>
</dbReference>
<evidence type="ECO:0000256" key="11">
    <source>
        <dbReference type="ARBA" id="ARBA00022840"/>
    </source>
</evidence>